<sequence>MNNSLAYKFLAAAVIGLLLLVLLGLVFIGLTDRTRETVSTAPPQEEVRQPRAPEPATSTAPGAQRNTAPPPIFATDVADPETGNRP</sequence>
<reference evidence="3" key="1">
    <citation type="journal article" date="2015" name="Nature">
        <title>Complex archaea that bridge the gap between prokaryotes and eukaryotes.</title>
        <authorList>
            <person name="Spang A."/>
            <person name="Saw J.H."/>
            <person name="Jorgensen S.L."/>
            <person name="Zaremba-Niedzwiedzka K."/>
            <person name="Martijn J."/>
            <person name="Lind A.E."/>
            <person name="van Eijk R."/>
            <person name="Schleper C."/>
            <person name="Guy L."/>
            <person name="Ettema T.J."/>
        </authorList>
    </citation>
    <scope>NUCLEOTIDE SEQUENCE</scope>
</reference>
<evidence type="ECO:0000256" key="1">
    <source>
        <dbReference type="SAM" id="MobiDB-lite"/>
    </source>
</evidence>
<keyword evidence="2" id="KW-1133">Transmembrane helix</keyword>
<evidence type="ECO:0000256" key="2">
    <source>
        <dbReference type="SAM" id="Phobius"/>
    </source>
</evidence>
<feature type="compositionally biased region" description="Polar residues" evidence="1">
    <location>
        <begin position="56"/>
        <end position="67"/>
    </location>
</feature>
<proteinExistence type="predicted"/>
<feature type="transmembrane region" description="Helical" evidence="2">
    <location>
        <begin position="6"/>
        <end position="30"/>
    </location>
</feature>
<organism evidence="3">
    <name type="scientific">marine sediment metagenome</name>
    <dbReference type="NCBI Taxonomy" id="412755"/>
    <lineage>
        <taxon>unclassified sequences</taxon>
        <taxon>metagenomes</taxon>
        <taxon>ecological metagenomes</taxon>
    </lineage>
</organism>
<keyword evidence="2" id="KW-0472">Membrane</keyword>
<keyword evidence="2" id="KW-0812">Transmembrane</keyword>
<dbReference type="AlphaFoldDB" id="A0A0F9Z5X6"/>
<comment type="caution">
    <text evidence="3">The sequence shown here is derived from an EMBL/GenBank/DDBJ whole genome shotgun (WGS) entry which is preliminary data.</text>
</comment>
<gene>
    <name evidence="3" type="ORF">LCGC14_0007510</name>
</gene>
<accession>A0A0F9Z5X6</accession>
<name>A0A0F9Z5X6_9ZZZZ</name>
<dbReference type="EMBL" id="LAZR01000001">
    <property type="protein sequence ID" value="KKO12734.1"/>
    <property type="molecule type" value="Genomic_DNA"/>
</dbReference>
<feature type="region of interest" description="Disordered" evidence="1">
    <location>
        <begin position="34"/>
        <end position="86"/>
    </location>
</feature>
<protein>
    <submittedName>
        <fullName evidence="3">Uncharacterized protein</fullName>
    </submittedName>
</protein>
<evidence type="ECO:0000313" key="3">
    <source>
        <dbReference type="EMBL" id="KKO12734.1"/>
    </source>
</evidence>